<reference evidence="4" key="2">
    <citation type="submission" date="2020-05" db="UniProtKB">
        <authorList>
            <consortium name="EnsemblMetazoa"/>
        </authorList>
    </citation>
    <scope>IDENTIFICATION</scope>
    <source>
        <strain evidence="4">wikel</strain>
    </source>
</reference>
<dbReference type="Proteomes" id="UP000001555">
    <property type="component" value="Unassembled WGS sequence"/>
</dbReference>
<feature type="transmembrane region" description="Helical" evidence="2">
    <location>
        <begin position="25"/>
        <end position="51"/>
    </location>
</feature>
<proteinExistence type="predicted"/>
<feature type="compositionally biased region" description="Basic and acidic residues" evidence="1">
    <location>
        <begin position="54"/>
        <end position="65"/>
    </location>
</feature>
<dbReference type="VEuPathDB" id="VectorBase:ISCW006649"/>
<evidence type="ECO:0000313" key="4">
    <source>
        <dbReference type="EnsemblMetazoa" id="ISCW006649-PA"/>
    </source>
</evidence>
<dbReference type="HOGENOM" id="CLU_2515159_0_0_1"/>
<evidence type="ECO:0000256" key="1">
    <source>
        <dbReference type="SAM" id="MobiDB-lite"/>
    </source>
</evidence>
<keyword evidence="5" id="KW-1185">Reference proteome</keyword>
<reference evidence="3 5" key="1">
    <citation type="submission" date="2008-03" db="EMBL/GenBank/DDBJ databases">
        <title>Annotation of Ixodes scapularis.</title>
        <authorList>
            <consortium name="Ixodes scapularis Genome Project Consortium"/>
            <person name="Caler E."/>
            <person name="Hannick L.I."/>
            <person name="Bidwell S."/>
            <person name="Joardar V."/>
            <person name="Thiagarajan M."/>
            <person name="Amedeo P."/>
            <person name="Galinsky K.J."/>
            <person name="Schobel S."/>
            <person name="Inman J."/>
            <person name="Hostetler J."/>
            <person name="Miller J."/>
            <person name="Hammond M."/>
            <person name="Megy K."/>
            <person name="Lawson D."/>
            <person name="Kodira C."/>
            <person name="Sutton G."/>
            <person name="Meyer J."/>
            <person name="Hill C.A."/>
            <person name="Birren B."/>
            <person name="Nene V."/>
            <person name="Collins F."/>
            <person name="Alarcon-Chaidez F."/>
            <person name="Wikel S."/>
            <person name="Strausberg R."/>
        </authorList>
    </citation>
    <scope>NUCLEOTIDE SEQUENCE [LARGE SCALE GENOMIC DNA]</scope>
    <source>
        <strain evidence="5">Wikel</strain>
        <strain evidence="3">Wikel colony</strain>
    </source>
</reference>
<dbReference type="PaxDb" id="6945-B7PMK6"/>
<feature type="compositionally biased region" description="Low complexity" evidence="1">
    <location>
        <begin position="69"/>
        <end position="85"/>
    </location>
</feature>
<evidence type="ECO:0000313" key="3">
    <source>
        <dbReference type="EMBL" id="EEC07828.1"/>
    </source>
</evidence>
<dbReference type="EMBL" id="DS747963">
    <property type="protein sequence ID" value="EEC07828.1"/>
    <property type="molecule type" value="Genomic_DNA"/>
</dbReference>
<keyword evidence="2" id="KW-1133">Transmembrane helix</keyword>
<dbReference type="AlphaFoldDB" id="B7PMK6"/>
<dbReference type="InParanoid" id="B7PMK6"/>
<dbReference type="VEuPathDB" id="VectorBase:ISCI006649"/>
<dbReference type="EnsemblMetazoa" id="ISCW006649-RA">
    <property type="protein sequence ID" value="ISCW006649-PA"/>
    <property type="gene ID" value="ISCW006649"/>
</dbReference>
<keyword evidence="2" id="KW-0812">Transmembrane</keyword>
<protein>
    <submittedName>
        <fullName evidence="3 4">Uncharacterized protein</fullName>
    </submittedName>
</protein>
<organism>
    <name type="scientific">Ixodes scapularis</name>
    <name type="common">Black-legged tick</name>
    <name type="synonym">Deer tick</name>
    <dbReference type="NCBI Taxonomy" id="6945"/>
    <lineage>
        <taxon>Eukaryota</taxon>
        <taxon>Metazoa</taxon>
        <taxon>Ecdysozoa</taxon>
        <taxon>Arthropoda</taxon>
        <taxon>Chelicerata</taxon>
        <taxon>Arachnida</taxon>
        <taxon>Acari</taxon>
        <taxon>Parasitiformes</taxon>
        <taxon>Ixodida</taxon>
        <taxon>Ixodoidea</taxon>
        <taxon>Ixodidae</taxon>
        <taxon>Ixodinae</taxon>
        <taxon>Ixodes</taxon>
    </lineage>
</organism>
<keyword evidence="2" id="KW-0472">Membrane</keyword>
<gene>
    <name evidence="3" type="ORF">IscW_ISCW006649</name>
</gene>
<dbReference type="EMBL" id="ABJB010461717">
    <property type="status" value="NOT_ANNOTATED_CDS"/>
    <property type="molecule type" value="Genomic_DNA"/>
</dbReference>
<name>B7PMK6_IXOSC</name>
<sequence>MTYKPDPYTPTTYTPEPYAQPDKGWSLATIMAVLLGLLFLVTVVIIGYYTLKRSSDDKRGNEERLAGYGDTTMGDTSSYDTTSGS</sequence>
<feature type="region of interest" description="Disordered" evidence="1">
    <location>
        <begin position="54"/>
        <end position="85"/>
    </location>
</feature>
<accession>B7PMK6</accession>
<evidence type="ECO:0000256" key="2">
    <source>
        <dbReference type="SAM" id="Phobius"/>
    </source>
</evidence>
<evidence type="ECO:0000313" key="5">
    <source>
        <dbReference type="Proteomes" id="UP000001555"/>
    </source>
</evidence>